<evidence type="ECO:0000256" key="3">
    <source>
        <dbReference type="SAM" id="MobiDB-lite"/>
    </source>
</evidence>
<keyword evidence="1" id="KW-0677">Repeat</keyword>
<dbReference type="Gene3D" id="1.10.238.10">
    <property type="entry name" value="EF-hand"/>
    <property type="match status" value="2"/>
</dbReference>
<sequence length="216" mass="24794">MGIIKEISRSIDKIGRGSQTLEKIVDRKKPEPRERPKPKDSIFRVELDQEQLLEGAKNEFTEIRLNPKQMREMQDLFNLFDIDDSGSICKRELRTVLSSLGEYPTEKMLDQMMTEFDEDGNEVIDFDEFLAMVVKYNANVQINPKLELSNALRVFDKKETGLLNTDEIMKILSENGEDPLSPDEVQGFLDMINLPSGGIVSLDDFAELLTKKFDQK</sequence>
<feature type="domain" description="EF-hand" evidence="4">
    <location>
        <begin position="104"/>
        <end position="139"/>
    </location>
</feature>
<dbReference type="EMBL" id="OU015567">
    <property type="protein sequence ID" value="CAG5110414.1"/>
    <property type="molecule type" value="Genomic_DNA"/>
</dbReference>
<dbReference type="InterPro" id="IPR002048">
    <property type="entry name" value="EF_hand_dom"/>
</dbReference>
<dbReference type="InterPro" id="IPR011992">
    <property type="entry name" value="EF-hand-dom_pair"/>
</dbReference>
<evidence type="ECO:0000313" key="5">
    <source>
        <dbReference type="EMBL" id="CAG5110414.1"/>
    </source>
</evidence>
<evidence type="ECO:0000259" key="4">
    <source>
        <dbReference type="PROSITE" id="PS50222"/>
    </source>
</evidence>
<dbReference type="SMART" id="SM00054">
    <property type="entry name" value="EFh"/>
    <property type="match status" value="3"/>
</dbReference>
<dbReference type="PROSITE" id="PS50222">
    <property type="entry name" value="EF_HAND_2"/>
    <property type="match status" value="3"/>
</dbReference>
<organism evidence="5 6">
    <name type="scientific">Oikopleura dioica</name>
    <name type="common">Tunicate</name>
    <dbReference type="NCBI Taxonomy" id="34765"/>
    <lineage>
        <taxon>Eukaryota</taxon>
        <taxon>Metazoa</taxon>
        <taxon>Chordata</taxon>
        <taxon>Tunicata</taxon>
        <taxon>Appendicularia</taxon>
        <taxon>Copelata</taxon>
        <taxon>Oikopleuridae</taxon>
        <taxon>Oikopleura</taxon>
    </lineage>
</organism>
<dbReference type="Pfam" id="PF13499">
    <property type="entry name" value="EF-hand_7"/>
    <property type="match status" value="2"/>
</dbReference>
<proteinExistence type="predicted"/>
<keyword evidence="2" id="KW-0106">Calcium</keyword>
<evidence type="ECO:0000256" key="1">
    <source>
        <dbReference type="ARBA" id="ARBA00022737"/>
    </source>
</evidence>
<evidence type="ECO:0000256" key="2">
    <source>
        <dbReference type="ARBA" id="ARBA00022837"/>
    </source>
</evidence>
<dbReference type="PANTHER" id="PTHR23048:SF0">
    <property type="entry name" value="CALMODULIN LIKE 3"/>
    <property type="match status" value="1"/>
</dbReference>
<feature type="compositionally biased region" description="Basic and acidic residues" evidence="3">
    <location>
        <begin position="23"/>
        <end position="40"/>
    </location>
</feature>
<evidence type="ECO:0000313" key="6">
    <source>
        <dbReference type="Proteomes" id="UP001158576"/>
    </source>
</evidence>
<feature type="region of interest" description="Disordered" evidence="3">
    <location>
        <begin position="21"/>
        <end position="40"/>
    </location>
</feature>
<dbReference type="Proteomes" id="UP001158576">
    <property type="component" value="Chromosome 2"/>
</dbReference>
<dbReference type="InterPro" id="IPR050230">
    <property type="entry name" value="CALM/Myosin/TropC-like"/>
</dbReference>
<name>A0ABN7T2U1_OIKDI</name>
<keyword evidence="6" id="KW-1185">Reference proteome</keyword>
<feature type="domain" description="EF-hand" evidence="4">
    <location>
        <begin position="143"/>
        <end position="178"/>
    </location>
</feature>
<dbReference type="PROSITE" id="PS00018">
    <property type="entry name" value="EF_HAND_1"/>
    <property type="match status" value="1"/>
</dbReference>
<reference evidence="5 6" key="1">
    <citation type="submission" date="2021-04" db="EMBL/GenBank/DDBJ databases">
        <authorList>
            <person name="Bliznina A."/>
        </authorList>
    </citation>
    <scope>NUCLEOTIDE SEQUENCE [LARGE SCALE GENOMIC DNA]</scope>
</reference>
<feature type="domain" description="EF-hand" evidence="4">
    <location>
        <begin position="68"/>
        <end position="103"/>
    </location>
</feature>
<dbReference type="PANTHER" id="PTHR23048">
    <property type="entry name" value="MYOSIN LIGHT CHAIN 1, 3"/>
    <property type="match status" value="1"/>
</dbReference>
<dbReference type="InterPro" id="IPR018247">
    <property type="entry name" value="EF_Hand_1_Ca_BS"/>
</dbReference>
<accession>A0ABN7T2U1</accession>
<dbReference type="SUPFAM" id="SSF47473">
    <property type="entry name" value="EF-hand"/>
    <property type="match status" value="1"/>
</dbReference>
<protein>
    <submittedName>
        <fullName evidence="5">Oidioi.mRNA.OKI2018_I69.chr2.g4823.t1.cds</fullName>
    </submittedName>
</protein>
<gene>
    <name evidence="5" type="ORF">OKIOD_LOCUS13588</name>
</gene>